<keyword evidence="4" id="KW-1185">Reference proteome</keyword>
<dbReference type="Proteomes" id="UP000324091">
    <property type="component" value="Chromosome 13"/>
</dbReference>
<dbReference type="CDD" id="cd01671">
    <property type="entry name" value="CARD"/>
    <property type="match status" value="1"/>
</dbReference>
<accession>A0A5C6PCS5</accession>
<feature type="region of interest" description="Disordered" evidence="1">
    <location>
        <begin position="151"/>
        <end position="179"/>
    </location>
</feature>
<dbReference type="InterPro" id="IPR037939">
    <property type="entry name" value="CRADD"/>
</dbReference>
<dbReference type="SUPFAM" id="SSF47986">
    <property type="entry name" value="DEATH domain"/>
    <property type="match status" value="1"/>
</dbReference>
<evidence type="ECO:0000256" key="1">
    <source>
        <dbReference type="SAM" id="MobiDB-lite"/>
    </source>
</evidence>
<dbReference type="Pfam" id="PF00619">
    <property type="entry name" value="CARD"/>
    <property type="match status" value="1"/>
</dbReference>
<evidence type="ECO:0000259" key="2">
    <source>
        <dbReference type="PROSITE" id="PS50209"/>
    </source>
</evidence>
<protein>
    <recommendedName>
        <fullName evidence="2">CARD domain-containing protein</fullName>
    </recommendedName>
</protein>
<dbReference type="PANTHER" id="PTHR15034:SF5">
    <property type="entry name" value="DEATH DOMAIN-CONTAINING PROTEIN CRADD"/>
    <property type="match status" value="1"/>
</dbReference>
<dbReference type="InterPro" id="IPR001315">
    <property type="entry name" value="CARD"/>
</dbReference>
<dbReference type="PROSITE" id="PS50209">
    <property type="entry name" value="CARD"/>
    <property type="match status" value="1"/>
</dbReference>
<sequence>MRLPPFGTCADRAVVKVLVGLLGLKMFGSGSKSWFVRRQKRQQQRAGKRPCTRKKKSWAARILKQHRQKMLSELDVGAVLPHLVYDKVFSLGEYKEILGQESSQKRTEIFLDRLSSKGPAAFCSFCSVLEEVCPHLLTSFLLDGEDGAPGPGWKGGLQVPPNGPGEQPPIYTDPMFDSR</sequence>
<feature type="domain" description="CARD" evidence="2">
    <location>
        <begin position="55"/>
        <end position="144"/>
    </location>
</feature>
<comment type="caution">
    <text evidence="3">The sequence shown here is derived from an EMBL/GenBank/DDBJ whole genome shotgun (WGS) entry which is preliminary data.</text>
</comment>
<dbReference type="GO" id="GO:0002020">
    <property type="term" value="F:protease binding"/>
    <property type="evidence" value="ECO:0007669"/>
    <property type="project" value="InterPro"/>
</dbReference>
<name>A0A5C6PCS5_9TELE</name>
<dbReference type="EMBL" id="RHFK02000005">
    <property type="protein sequence ID" value="TWW76017.1"/>
    <property type="molecule type" value="Genomic_DNA"/>
</dbReference>
<reference evidence="3 4" key="1">
    <citation type="submission" date="2019-04" db="EMBL/GenBank/DDBJ databases">
        <title>Chromosome genome assembly for Takifugu flavidus.</title>
        <authorList>
            <person name="Xiao S."/>
        </authorList>
    </citation>
    <scope>NUCLEOTIDE SEQUENCE [LARGE SCALE GENOMIC DNA]</scope>
    <source>
        <strain evidence="3">HTHZ2018</strain>
        <tissue evidence="3">Muscle</tissue>
    </source>
</reference>
<gene>
    <name evidence="3" type="ORF">D4764_13G0006790</name>
</gene>
<dbReference type="PANTHER" id="PTHR15034">
    <property type="entry name" value="DEATH DOMAIN-CONTAINING PROTEIN CRADD"/>
    <property type="match status" value="1"/>
</dbReference>
<dbReference type="InterPro" id="IPR011029">
    <property type="entry name" value="DEATH-like_dom_sf"/>
</dbReference>
<proteinExistence type="predicted"/>
<evidence type="ECO:0000313" key="4">
    <source>
        <dbReference type="Proteomes" id="UP000324091"/>
    </source>
</evidence>
<organism evidence="3 4">
    <name type="scientific">Takifugu flavidus</name>
    <name type="common">sansaifugu</name>
    <dbReference type="NCBI Taxonomy" id="433684"/>
    <lineage>
        <taxon>Eukaryota</taxon>
        <taxon>Metazoa</taxon>
        <taxon>Chordata</taxon>
        <taxon>Craniata</taxon>
        <taxon>Vertebrata</taxon>
        <taxon>Euteleostomi</taxon>
        <taxon>Actinopterygii</taxon>
        <taxon>Neopterygii</taxon>
        <taxon>Teleostei</taxon>
        <taxon>Neoteleostei</taxon>
        <taxon>Acanthomorphata</taxon>
        <taxon>Eupercaria</taxon>
        <taxon>Tetraodontiformes</taxon>
        <taxon>Tetradontoidea</taxon>
        <taxon>Tetraodontidae</taxon>
        <taxon>Takifugu</taxon>
    </lineage>
</organism>
<dbReference type="GO" id="GO:0042981">
    <property type="term" value="P:regulation of apoptotic process"/>
    <property type="evidence" value="ECO:0007669"/>
    <property type="project" value="InterPro"/>
</dbReference>
<dbReference type="AlphaFoldDB" id="A0A5C6PCS5"/>
<dbReference type="GO" id="GO:0070513">
    <property type="term" value="F:death domain binding"/>
    <property type="evidence" value="ECO:0007669"/>
    <property type="project" value="InterPro"/>
</dbReference>
<dbReference type="Gene3D" id="1.10.533.10">
    <property type="entry name" value="Death Domain, Fas"/>
    <property type="match status" value="1"/>
</dbReference>
<evidence type="ECO:0000313" key="3">
    <source>
        <dbReference type="EMBL" id="TWW76017.1"/>
    </source>
</evidence>